<dbReference type="GO" id="GO:0015344">
    <property type="term" value="F:siderophore uptake transmembrane transporter activity"/>
    <property type="evidence" value="ECO:0007669"/>
    <property type="project" value="TreeGrafter"/>
</dbReference>
<dbReference type="InterPro" id="IPR000531">
    <property type="entry name" value="Beta-barrel_TonB"/>
</dbReference>
<keyword evidence="12 20" id="KW-0675">Receptor</keyword>
<evidence type="ECO:0000256" key="3">
    <source>
        <dbReference type="ARBA" id="ARBA00022448"/>
    </source>
</evidence>
<accession>A0A318JDQ8</accession>
<evidence type="ECO:0000256" key="8">
    <source>
        <dbReference type="ARBA" id="ARBA00023004"/>
    </source>
</evidence>
<dbReference type="InterPro" id="IPR037066">
    <property type="entry name" value="Plug_dom_sf"/>
</dbReference>
<dbReference type="CDD" id="cd01347">
    <property type="entry name" value="ligand_gated_channel"/>
    <property type="match status" value="1"/>
</dbReference>
<reference evidence="20 21" key="1">
    <citation type="submission" date="2018-05" db="EMBL/GenBank/DDBJ databases">
        <title>Genomic Encyclopedia of Type Strains, Phase IV (KMG-IV): sequencing the most valuable type-strain genomes for metagenomic binning, comparative biology and taxonomic classification.</title>
        <authorList>
            <person name="Goeker M."/>
        </authorList>
    </citation>
    <scope>NUCLEOTIDE SEQUENCE [LARGE SCALE GENOMIC DNA]</scope>
    <source>
        <strain evidence="20 21">DSM 19792</strain>
    </source>
</reference>
<keyword evidence="8" id="KW-0408">Iron</keyword>
<dbReference type="RefSeq" id="WP_110253100.1">
    <property type="nucleotide sequence ID" value="NZ_QJKB01000001.1"/>
</dbReference>
<dbReference type="InterPro" id="IPR036942">
    <property type="entry name" value="Beta-barrel_TonB_sf"/>
</dbReference>
<evidence type="ECO:0000256" key="6">
    <source>
        <dbReference type="ARBA" id="ARBA00022692"/>
    </source>
</evidence>
<evidence type="ECO:0000313" key="21">
    <source>
        <dbReference type="Proteomes" id="UP000247792"/>
    </source>
</evidence>
<dbReference type="GO" id="GO:0009279">
    <property type="term" value="C:cell outer membrane"/>
    <property type="evidence" value="ECO:0007669"/>
    <property type="project" value="UniProtKB-SubCell"/>
</dbReference>
<keyword evidence="11 14" id="KW-0472">Membrane</keyword>
<keyword evidence="9" id="KW-0406">Ion transport</keyword>
<evidence type="ECO:0000256" key="10">
    <source>
        <dbReference type="ARBA" id="ARBA00023077"/>
    </source>
</evidence>
<dbReference type="GO" id="GO:0015891">
    <property type="term" value="P:siderophore transport"/>
    <property type="evidence" value="ECO:0007669"/>
    <property type="project" value="InterPro"/>
</dbReference>
<feature type="compositionally biased region" description="Polar residues" evidence="16">
    <location>
        <begin position="550"/>
        <end position="560"/>
    </location>
</feature>
<evidence type="ECO:0000256" key="4">
    <source>
        <dbReference type="ARBA" id="ARBA00022452"/>
    </source>
</evidence>
<dbReference type="Pfam" id="PF07715">
    <property type="entry name" value="Plug"/>
    <property type="match status" value="1"/>
</dbReference>
<evidence type="ECO:0000313" key="20">
    <source>
        <dbReference type="EMBL" id="PXX46636.1"/>
    </source>
</evidence>
<gene>
    <name evidence="20" type="ORF">DFR42_101209</name>
</gene>
<dbReference type="NCBIfam" id="TIGR01783">
    <property type="entry name" value="TonB-siderophor"/>
    <property type="match status" value="1"/>
</dbReference>
<dbReference type="PROSITE" id="PS52016">
    <property type="entry name" value="TONB_DEPENDENT_REC_3"/>
    <property type="match status" value="1"/>
</dbReference>
<dbReference type="NCBIfam" id="NF007349">
    <property type="entry name" value="PRK09840.1"/>
    <property type="match status" value="1"/>
</dbReference>
<evidence type="ECO:0000256" key="7">
    <source>
        <dbReference type="ARBA" id="ARBA00022729"/>
    </source>
</evidence>
<evidence type="ECO:0000256" key="13">
    <source>
        <dbReference type="ARBA" id="ARBA00023237"/>
    </source>
</evidence>
<comment type="subcellular location">
    <subcellularLocation>
        <location evidence="1 14">Cell outer membrane</location>
        <topology evidence="1 14">Multi-pass membrane protein</topology>
    </subcellularLocation>
</comment>
<dbReference type="Proteomes" id="UP000247792">
    <property type="component" value="Unassembled WGS sequence"/>
</dbReference>
<evidence type="ECO:0000259" key="19">
    <source>
        <dbReference type="Pfam" id="PF07715"/>
    </source>
</evidence>
<keyword evidence="10 15" id="KW-0798">TonB box</keyword>
<dbReference type="InterPro" id="IPR039426">
    <property type="entry name" value="TonB-dep_rcpt-like"/>
</dbReference>
<evidence type="ECO:0000256" key="15">
    <source>
        <dbReference type="RuleBase" id="RU003357"/>
    </source>
</evidence>
<dbReference type="OrthoDB" id="9790771at2"/>
<evidence type="ECO:0000256" key="1">
    <source>
        <dbReference type="ARBA" id="ARBA00004571"/>
    </source>
</evidence>
<evidence type="ECO:0000256" key="11">
    <source>
        <dbReference type="ARBA" id="ARBA00023136"/>
    </source>
</evidence>
<keyword evidence="21" id="KW-1185">Reference proteome</keyword>
<dbReference type="Pfam" id="PF00593">
    <property type="entry name" value="TonB_dep_Rec_b-barrel"/>
    <property type="match status" value="1"/>
</dbReference>
<evidence type="ECO:0000256" key="17">
    <source>
        <dbReference type="SAM" id="SignalP"/>
    </source>
</evidence>
<dbReference type="InterPro" id="IPR010105">
    <property type="entry name" value="TonB_sidphr_rcpt"/>
</dbReference>
<feature type="region of interest" description="Disordered" evidence="16">
    <location>
        <begin position="538"/>
        <end position="568"/>
    </location>
</feature>
<dbReference type="InterPro" id="IPR012910">
    <property type="entry name" value="Plug_dom"/>
</dbReference>
<evidence type="ECO:0000256" key="16">
    <source>
        <dbReference type="SAM" id="MobiDB-lite"/>
    </source>
</evidence>
<dbReference type="GO" id="GO:0038023">
    <property type="term" value="F:signaling receptor activity"/>
    <property type="evidence" value="ECO:0007669"/>
    <property type="project" value="InterPro"/>
</dbReference>
<feature type="domain" description="TonB-dependent receptor plug" evidence="19">
    <location>
        <begin position="73"/>
        <end position="173"/>
    </location>
</feature>
<dbReference type="FunFam" id="2.170.130.10:FF:000001">
    <property type="entry name" value="Catecholate siderophore TonB-dependent receptor"/>
    <property type="match status" value="1"/>
</dbReference>
<dbReference type="Gene3D" id="2.170.130.10">
    <property type="entry name" value="TonB-dependent receptor, plug domain"/>
    <property type="match status" value="1"/>
</dbReference>
<evidence type="ECO:0000256" key="9">
    <source>
        <dbReference type="ARBA" id="ARBA00023065"/>
    </source>
</evidence>
<dbReference type="Gene3D" id="2.40.170.20">
    <property type="entry name" value="TonB-dependent receptor, beta-barrel domain"/>
    <property type="match status" value="1"/>
</dbReference>
<dbReference type="SUPFAM" id="SSF56935">
    <property type="entry name" value="Porins"/>
    <property type="match status" value="1"/>
</dbReference>
<keyword evidence="4 14" id="KW-1134">Transmembrane beta strand</keyword>
<keyword evidence="5" id="KW-0410">Iron transport</keyword>
<feature type="domain" description="TonB-dependent receptor-like beta-barrel" evidence="18">
    <location>
        <begin position="278"/>
        <end position="732"/>
    </location>
</feature>
<keyword evidence="13 14" id="KW-0998">Cell outer membrane</keyword>
<keyword evidence="3 14" id="KW-0813">Transport</keyword>
<feature type="chain" id="PRO_5016259203" evidence="17">
    <location>
        <begin position="42"/>
        <end position="764"/>
    </location>
</feature>
<sequence length="764" mass="82017">MAHIKSRKHKHALFSSLGNSRINHTMTVAAAAFLLPIAAQAADPALPEVKVTAKTENDFKADKASSAKYTQPLVDTTQTITVIKRELIDQQGALTLTEALRNTPGVGAFFLGENGSTSTGDTIYMRGFDASSSIYVDGVRDLGSISRDLFNIEQIDVLKGPAGTDSGRGSPTGSVNLVSKKAHLDDAILGSATIGSASQKRIALDWNKAISAEQGSAFRLNIFDQDSGVVGRNEVKNKRWGVAPSFAFGLKSPTRFYLNYLHVQQDNVPDGGVPTVGLPGYSSPDAKRPFIGTAPKVDPKNFYGSVNDFDKVTADMLTGRIEHDFSNTLKLINTARYGKTSQHYLLTSFMGSAANLLTPSTTDLSTWTLARGTRTLKDQENEILTNQTNLIADLDLGGLKHSVVGGIEVTSEKQNTWGNDGLGTLPAANFYNPNPNDKVTGLNPVRNAVFTRGATNTVSAYVFDTIKFSPEWQANAGVRIDHYSTDYSAASLSTATANPTLPVGTPIPTNINMAGNLVNFKLGALYKPTKDSSIYASYSTSKQPPGGSNFALSTSASSAANPKFDPQETKNMEIGTKWDLLDQKLSFTAAIYRTEVSNDIVQNLADLMYYQTGKKRVQGLELGVTGAINRNWLVSAGYTRMDTSVESGPLVTASGINNLSYTPKQSLTAWTSYQLPMGIKLGGGTRFVDALLRGTDGAVGTPAKTESYWVVDAMASYAITKNVDLQLNINNLTDKVYVAAINKSGYRYTPGAPRSASLTANVKF</sequence>
<evidence type="ECO:0000259" key="18">
    <source>
        <dbReference type="Pfam" id="PF00593"/>
    </source>
</evidence>
<keyword evidence="7 17" id="KW-0732">Signal</keyword>
<organism evidence="20 21">
    <name type="scientific">Undibacterium pigrum</name>
    <dbReference type="NCBI Taxonomy" id="401470"/>
    <lineage>
        <taxon>Bacteria</taxon>
        <taxon>Pseudomonadati</taxon>
        <taxon>Pseudomonadota</taxon>
        <taxon>Betaproteobacteria</taxon>
        <taxon>Burkholderiales</taxon>
        <taxon>Oxalobacteraceae</taxon>
        <taxon>Undibacterium</taxon>
    </lineage>
</organism>
<dbReference type="AlphaFoldDB" id="A0A318JDQ8"/>
<evidence type="ECO:0000256" key="5">
    <source>
        <dbReference type="ARBA" id="ARBA00022496"/>
    </source>
</evidence>
<keyword evidence="6 14" id="KW-0812">Transmembrane</keyword>
<dbReference type="EMBL" id="QJKB01000001">
    <property type="protein sequence ID" value="PXX46636.1"/>
    <property type="molecule type" value="Genomic_DNA"/>
</dbReference>
<dbReference type="PANTHER" id="PTHR32552:SF89">
    <property type="entry name" value="CATECHOLATE SIDEROPHORE RECEPTOR FIU"/>
    <property type="match status" value="1"/>
</dbReference>
<comment type="similarity">
    <text evidence="2 14 15">Belongs to the TonB-dependent receptor family.</text>
</comment>
<evidence type="ECO:0000256" key="2">
    <source>
        <dbReference type="ARBA" id="ARBA00009810"/>
    </source>
</evidence>
<dbReference type="PANTHER" id="PTHR32552">
    <property type="entry name" value="FERRICHROME IRON RECEPTOR-RELATED"/>
    <property type="match status" value="1"/>
</dbReference>
<protein>
    <submittedName>
        <fullName evidence="20">Catecholate siderophore receptor</fullName>
    </submittedName>
</protein>
<evidence type="ECO:0000256" key="14">
    <source>
        <dbReference type="PROSITE-ProRule" id="PRU01360"/>
    </source>
</evidence>
<feature type="signal peptide" evidence="17">
    <location>
        <begin position="1"/>
        <end position="41"/>
    </location>
</feature>
<name>A0A318JDQ8_9BURK</name>
<proteinExistence type="inferred from homology"/>
<evidence type="ECO:0000256" key="12">
    <source>
        <dbReference type="ARBA" id="ARBA00023170"/>
    </source>
</evidence>
<comment type="caution">
    <text evidence="20">The sequence shown here is derived from an EMBL/GenBank/DDBJ whole genome shotgun (WGS) entry which is preliminary data.</text>
</comment>